<dbReference type="GO" id="GO:0051301">
    <property type="term" value="P:cell division"/>
    <property type="evidence" value="ECO:0007669"/>
    <property type="project" value="UniProtKB-KW"/>
</dbReference>
<comment type="caution">
    <text evidence="6">The sequence shown here is derived from an EMBL/GenBank/DDBJ whole genome shotgun (WGS) entry which is preliminary data.</text>
</comment>
<dbReference type="FunFam" id="1.10.472.10:FF:000001">
    <property type="entry name" value="G2/mitotic-specific cyclin"/>
    <property type="match status" value="1"/>
</dbReference>
<evidence type="ECO:0000256" key="1">
    <source>
        <dbReference type="ARBA" id="ARBA00022618"/>
    </source>
</evidence>
<evidence type="ECO:0000256" key="4">
    <source>
        <dbReference type="RuleBase" id="RU000383"/>
    </source>
</evidence>
<organism evidence="6 7">
    <name type="scientific">Maudiozyma humilis</name>
    <name type="common">Sour dough yeast</name>
    <name type="synonym">Kazachstania humilis</name>
    <dbReference type="NCBI Taxonomy" id="51915"/>
    <lineage>
        <taxon>Eukaryota</taxon>
        <taxon>Fungi</taxon>
        <taxon>Dikarya</taxon>
        <taxon>Ascomycota</taxon>
        <taxon>Saccharomycotina</taxon>
        <taxon>Saccharomycetes</taxon>
        <taxon>Saccharomycetales</taxon>
        <taxon>Saccharomycetaceae</taxon>
        <taxon>Maudiozyma</taxon>
    </lineage>
</organism>
<keyword evidence="1" id="KW-0132">Cell division</keyword>
<keyword evidence="2 4" id="KW-0195">Cyclin</keyword>
<evidence type="ECO:0000259" key="5">
    <source>
        <dbReference type="SMART" id="SM00385"/>
    </source>
</evidence>
<dbReference type="Pfam" id="PF00134">
    <property type="entry name" value="Cyclin_N"/>
    <property type="match status" value="1"/>
</dbReference>
<name>A0AAV5RRZ4_MAUHU</name>
<dbReference type="GO" id="GO:0016538">
    <property type="term" value="F:cyclin-dependent protein serine/threonine kinase regulator activity"/>
    <property type="evidence" value="ECO:0007669"/>
    <property type="project" value="UniProtKB-ARBA"/>
</dbReference>
<reference evidence="6 7" key="1">
    <citation type="journal article" date="2023" name="Elife">
        <title>Identification of key yeast species and microbe-microbe interactions impacting larval growth of Drosophila in the wild.</title>
        <authorList>
            <person name="Mure A."/>
            <person name="Sugiura Y."/>
            <person name="Maeda R."/>
            <person name="Honda K."/>
            <person name="Sakurai N."/>
            <person name="Takahashi Y."/>
            <person name="Watada M."/>
            <person name="Katoh T."/>
            <person name="Gotoh A."/>
            <person name="Gotoh Y."/>
            <person name="Taniguchi I."/>
            <person name="Nakamura K."/>
            <person name="Hayashi T."/>
            <person name="Katayama T."/>
            <person name="Uemura T."/>
            <person name="Hattori Y."/>
        </authorList>
    </citation>
    <scope>NUCLEOTIDE SEQUENCE [LARGE SCALE GENOMIC DNA]</scope>
    <source>
        <strain evidence="6 7">KH-74</strain>
    </source>
</reference>
<dbReference type="GO" id="GO:0044772">
    <property type="term" value="P:mitotic cell cycle phase transition"/>
    <property type="evidence" value="ECO:0007669"/>
    <property type="project" value="UniProtKB-ARBA"/>
</dbReference>
<dbReference type="InterPro" id="IPR039361">
    <property type="entry name" value="Cyclin"/>
</dbReference>
<dbReference type="Proteomes" id="UP001377567">
    <property type="component" value="Unassembled WGS sequence"/>
</dbReference>
<dbReference type="Gene3D" id="1.10.472.10">
    <property type="entry name" value="Cyclin-like"/>
    <property type="match status" value="2"/>
</dbReference>
<dbReference type="PANTHER" id="PTHR10177">
    <property type="entry name" value="CYCLINS"/>
    <property type="match status" value="1"/>
</dbReference>
<dbReference type="AlphaFoldDB" id="A0AAV5RRZ4"/>
<dbReference type="InterPro" id="IPR006671">
    <property type="entry name" value="Cyclin_N"/>
</dbReference>
<dbReference type="InterPro" id="IPR036915">
    <property type="entry name" value="Cyclin-like_sf"/>
</dbReference>
<evidence type="ECO:0000256" key="2">
    <source>
        <dbReference type="ARBA" id="ARBA00023127"/>
    </source>
</evidence>
<protein>
    <recommendedName>
        <fullName evidence="5">Cyclin-like domain-containing protein</fullName>
    </recommendedName>
</protein>
<sequence length="323" mass="36151">MISDSKEEIVYASAEFGKHALSCAVTISKSTKRSRTDEEEGEGRILPPAKLIKCQSSKCEFGNTGRTLVMVSEYREDIFKYLRQRERTMIPTHNYIQDEESAHHIEAGVRAILVDWLVEVHQKFKYVQETLLLALAIMDRFLSQSSVSNAKLQLLAVTSLFIAAKFEEIHLPRLSNYAYITDGAATAAEIRTAEAYILKCLRFDVSIPSPLNFLTDGSKADAGVMATARYILEYMYCCPHFIQLKPSQTSTLAMRLARAVSSSEIQQESDSTVALPQEYKDLVQEFADPSTSMPALLAKHESAGSESAHTRISAWCKKHLDKP</sequence>
<dbReference type="EMBL" id="BTGD01000001">
    <property type="protein sequence ID" value="GMM54324.1"/>
    <property type="molecule type" value="Genomic_DNA"/>
</dbReference>
<evidence type="ECO:0000313" key="6">
    <source>
        <dbReference type="EMBL" id="GMM54324.1"/>
    </source>
</evidence>
<dbReference type="InterPro" id="IPR013763">
    <property type="entry name" value="Cyclin-like_dom"/>
</dbReference>
<dbReference type="SMART" id="SM00385">
    <property type="entry name" value="CYCLIN"/>
    <property type="match status" value="1"/>
</dbReference>
<keyword evidence="7" id="KW-1185">Reference proteome</keyword>
<dbReference type="SUPFAM" id="SSF47954">
    <property type="entry name" value="Cyclin-like"/>
    <property type="match status" value="2"/>
</dbReference>
<accession>A0AAV5RRZ4</accession>
<feature type="domain" description="Cyclin-like" evidence="5">
    <location>
        <begin position="115"/>
        <end position="199"/>
    </location>
</feature>
<gene>
    <name evidence="6" type="ORF">DAKH74_009400</name>
</gene>
<evidence type="ECO:0000313" key="7">
    <source>
        <dbReference type="Proteomes" id="UP001377567"/>
    </source>
</evidence>
<proteinExistence type="inferred from homology"/>
<evidence type="ECO:0000256" key="3">
    <source>
        <dbReference type="ARBA" id="ARBA00023306"/>
    </source>
</evidence>
<keyword evidence="3" id="KW-0131">Cell cycle</keyword>
<comment type="similarity">
    <text evidence="4">Belongs to the cyclin family.</text>
</comment>